<dbReference type="PANTHER" id="PTHR21485">
    <property type="entry name" value="HAD SUPERFAMILY MEMBERS CMAS AND KDSC"/>
    <property type="match status" value="1"/>
</dbReference>
<dbReference type="GO" id="GO:0019143">
    <property type="term" value="F:3-deoxy-manno-octulosonate-8-phosphatase activity"/>
    <property type="evidence" value="ECO:0007669"/>
    <property type="project" value="UniProtKB-UniRule"/>
</dbReference>
<comment type="catalytic activity">
    <reaction evidence="1 14">
        <text>3-deoxy-alpha-D-manno-2-octulosonate-8-phosphate + H2O = 3-deoxy-alpha-D-manno-oct-2-ulosonate + phosphate</text>
        <dbReference type="Rhea" id="RHEA:11500"/>
        <dbReference type="ChEBI" id="CHEBI:15377"/>
        <dbReference type="ChEBI" id="CHEBI:43474"/>
        <dbReference type="ChEBI" id="CHEBI:85985"/>
        <dbReference type="ChEBI" id="CHEBI:85986"/>
        <dbReference type="EC" id="3.1.3.45"/>
    </reaction>
</comment>
<dbReference type="PIRSF" id="PIRSF006118">
    <property type="entry name" value="KDO8-P_Ptase"/>
    <property type="match status" value="1"/>
</dbReference>
<evidence type="ECO:0000256" key="4">
    <source>
        <dbReference type="ARBA" id="ARBA00004807"/>
    </source>
</evidence>
<evidence type="ECO:0000256" key="7">
    <source>
        <dbReference type="ARBA" id="ARBA00013066"/>
    </source>
</evidence>
<evidence type="ECO:0000256" key="12">
    <source>
        <dbReference type="ARBA" id="ARBA00022985"/>
    </source>
</evidence>
<dbReference type="SFLD" id="SFLDG01136">
    <property type="entry name" value="C1.6:_Phosphoserine_Phosphatas"/>
    <property type="match status" value="1"/>
</dbReference>
<feature type="binding site" evidence="15">
    <location>
        <position position="102"/>
    </location>
    <ligand>
        <name>substrate</name>
    </ligand>
</feature>
<evidence type="ECO:0000256" key="13">
    <source>
        <dbReference type="ARBA" id="ARBA00031051"/>
    </source>
</evidence>
<dbReference type="Pfam" id="PF08282">
    <property type="entry name" value="Hydrolase_3"/>
    <property type="match status" value="1"/>
</dbReference>
<evidence type="ECO:0000256" key="10">
    <source>
        <dbReference type="ARBA" id="ARBA00022801"/>
    </source>
</evidence>
<dbReference type="NCBIfam" id="TIGR01670">
    <property type="entry name" value="KdsC-phosphatas"/>
    <property type="match status" value="1"/>
</dbReference>
<dbReference type="EC" id="3.1.3.45" evidence="7 14"/>
<dbReference type="UniPathway" id="UPA00030"/>
<evidence type="ECO:0000256" key="16">
    <source>
        <dbReference type="PIRSR" id="PIRSR006118-2"/>
    </source>
</evidence>
<dbReference type="SUPFAM" id="SSF56784">
    <property type="entry name" value="HAD-like"/>
    <property type="match status" value="1"/>
</dbReference>
<evidence type="ECO:0000256" key="3">
    <source>
        <dbReference type="ARBA" id="ARBA00004756"/>
    </source>
</evidence>
<dbReference type="FunFam" id="3.40.50.1000:FF:000029">
    <property type="entry name" value="3-deoxy-D-manno-octulosonate 8-phosphate phosphatase KdsC"/>
    <property type="match status" value="1"/>
</dbReference>
<comment type="cofactor">
    <cofactor evidence="2 14 16">
        <name>Mg(2+)</name>
        <dbReference type="ChEBI" id="CHEBI:18420"/>
    </cofactor>
</comment>
<keyword evidence="9 14" id="KW-0479">Metal-binding</keyword>
<dbReference type="InterPro" id="IPR050793">
    <property type="entry name" value="CMP-NeuNAc_synthase"/>
</dbReference>
<dbReference type="InterPro" id="IPR036412">
    <property type="entry name" value="HAD-like_sf"/>
</dbReference>
<gene>
    <name evidence="17" type="primary">yrbI</name>
    <name evidence="17" type="ORF">EM595_0465</name>
</gene>
<feature type="binding site" evidence="15">
    <location>
        <position position="86"/>
    </location>
    <ligand>
        <name>substrate</name>
    </ligand>
</feature>
<evidence type="ECO:0000256" key="6">
    <source>
        <dbReference type="ARBA" id="ARBA00011881"/>
    </source>
</evidence>
<dbReference type="SFLD" id="SFLDS00003">
    <property type="entry name" value="Haloacid_Dehalogenase"/>
    <property type="match status" value="1"/>
</dbReference>
<keyword evidence="18" id="KW-1185">Reference proteome</keyword>
<protein>
    <recommendedName>
        <fullName evidence="8 14">3-deoxy-D-manno-octulosonate 8-phosphate phosphatase KdsC</fullName>
        <ecNumber evidence="7 14">3.1.3.45</ecNumber>
    </recommendedName>
    <alternativeName>
        <fullName evidence="13 14">KDO 8-P phosphatase</fullName>
    </alternativeName>
</protein>
<feature type="binding site" evidence="15">
    <location>
        <position position="63"/>
    </location>
    <ligand>
        <name>substrate</name>
    </ligand>
</feature>
<dbReference type="PANTHER" id="PTHR21485:SF6">
    <property type="entry name" value="N-ACYLNEURAMINATE CYTIDYLYLTRANSFERASE-RELATED"/>
    <property type="match status" value="1"/>
</dbReference>
<dbReference type="Gene3D" id="3.40.50.1000">
    <property type="entry name" value="HAD superfamily/HAD-like"/>
    <property type="match status" value="1"/>
</dbReference>
<keyword evidence="12 14" id="KW-0448">Lipopolysaccharide biosynthesis</keyword>
<evidence type="ECO:0000256" key="14">
    <source>
        <dbReference type="PIRNR" id="PIRNR006118"/>
    </source>
</evidence>
<feature type="binding site" evidence="15">
    <location>
        <position position="78"/>
    </location>
    <ligand>
        <name>substrate</name>
    </ligand>
</feature>
<dbReference type="InterPro" id="IPR010023">
    <property type="entry name" value="KdsC_fam"/>
</dbReference>
<evidence type="ECO:0000313" key="18">
    <source>
        <dbReference type="Proteomes" id="UP000059419"/>
    </source>
</evidence>
<feature type="binding site" evidence="16">
    <location>
        <position position="125"/>
    </location>
    <ligand>
        <name>Mg(2+)</name>
        <dbReference type="ChEBI" id="CHEBI:18420"/>
    </ligand>
</feature>
<name>A0A0U5KXS8_9GAMM</name>
<dbReference type="STRING" id="1619313.EM595_0465"/>
<comment type="pathway">
    <text evidence="4 14">Carbohydrate biosynthesis; 3-deoxy-D-manno-octulosonate biosynthesis; 3-deoxy-D-manno-octulosonate from D-ribulose 5-phosphate: step 3/3.</text>
</comment>
<dbReference type="PATRIC" id="fig|1619313.3.peg.482"/>
<dbReference type="RefSeq" id="WP_067427501.1">
    <property type="nucleotide sequence ID" value="NZ_JACSXG010000007.1"/>
</dbReference>
<comment type="pathway">
    <text evidence="3 14">Bacterial outer membrane biogenesis; lipopolysaccharide biosynthesis.</text>
</comment>
<dbReference type="UniPathway" id="UPA00357">
    <property type="reaction ID" value="UER00475"/>
</dbReference>
<comment type="function">
    <text evidence="14">Catalyzes the hydrolysis of 3-deoxy-D-manno-octulosonate 8-phosphate (KDO 8-P) to 3-deoxy-D-manno-octulosonate (KDO) and inorganic phosphate.</text>
</comment>
<dbReference type="Proteomes" id="UP000059419">
    <property type="component" value="Chromosome 1"/>
</dbReference>
<comment type="similarity">
    <text evidence="5 14">Belongs to the KdsC family.</text>
</comment>
<accession>A0A0U5KXS8</accession>
<evidence type="ECO:0000256" key="11">
    <source>
        <dbReference type="ARBA" id="ARBA00022842"/>
    </source>
</evidence>
<comment type="subunit">
    <text evidence="6 14">Homotetramer.</text>
</comment>
<dbReference type="InterPro" id="IPR023214">
    <property type="entry name" value="HAD_sf"/>
</dbReference>
<proteinExistence type="inferred from homology"/>
<evidence type="ECO:0000256" key="1">
    <source>
        <dbReference type="ARBA" id="ARBA00000898"/>
    </source>
</evidence>
<reference evidence="18" key="1">
    <citation type="submission" date="2015-11" db="EMBL/GenBank/DDBJ databases">
        <authorList>
            <person name="Blom J."/>
        </authorList>
    </citation>
    <scope>NUCLEOTIDE SEQUENCE [LARGE SCALE GENOMIC DNA]</scope>
</reference>
<organism evidence="17 18">
    <name type="scientific">Duffyella gerundensis</name>
    <dbReference type="NCBI Taxonomy" id="1619313"/>
    <lineage>
        <taxon>Bacteria</taxon>
        <taxon>Pseudomonadati</taxon>
        <taxon>Pseudomonadota</taxon>
        <taxon>Gammaproteobacteria</taxon>
        <taxon>Enterobacterales</taxon>
        <taxon>Erwiniaceae</taxon>
        <taxon>Duffyella</taxon>
    </lineage>
</organism>
<dbReference type="SFLD" id="SFLDG01138">
    <property type="entry name" value="C1.6.2:_Deoxy-d-mannose-octulo"/>
    <property type="match status" value="1"/>
</dbReference>
<dbReference type="GO" id="GO:0009103">
    <property type="term" value="P:lipopolysaccharide biosynthetic process"/>
    <property type="evidence" value="ECO:0007669"/>
    <property type="project" value="UniProtKB-UniRule"/>
</dbReference>
<evidence type="ECO:0000256" key="8">
    <source>
        <dbReference type="ARBA" id="ARBA00020092"/>
    </source>
</evidence>
<evidence type="ECO:0000256" key="9">
    <source>
        <dbReference type="ARBA" id="ARBA00022723"/>
    </source>
</evidence>
<evidence type="ECO:0000313" key="17">
    <source>
        <dbReference type="EMBL" id="CUU22702.1"/>
    </source>
</evidence>
<sequence length="188" mass="20494">MSKENAVVTTCYGDVSQDVMSRAREIKLLICDVDGVMSDGQIYMGNSGEELKAFNVRDGYGIRCLLTSGTEVAIITGRNAKLMEDRCQTLGITHLYQGQSDKLLAFTELLDKLSLQPDQVAYIGDDLIDWPVMARVGLSVAVADAHPVLLPRAHYTTRIAGGRGAVREICDLILIAQDKFDDAKGQSV</sequence>
<keyword evidence="10 14" id="KW-0378">Hydrolase</keyword>
<dbReference type="AlphaFoldDB" id="A0A0U5KXS8"/>
<dbReference type="CDD" id="cd01630">
    <property type="entry name" value="HAD_KDO-like"/>
    <property type="match status" value="1"/>
</dbReference>
<feature type="binding site" evidence="15">
    <location>
        <position position="34"/>
    </location>
    <ligand>
        <name>substrate</name>
    </ligand>
</feature>
<keyword evidence="11 14" id="KW-0460">Magnesium</keyword>
<dbReference type="EMBL" id="LN907827">
    <property type="protein sequence ID" value="CUU22702.1"/>
    <property type="molecule type" value="Genomic_DNA"/>
</dbReference>
<dbReference type="GO" id="GO:0046872">
    <property type="term" value="F:metal ion binding"/>
    <property type="evidence" value="ECO:0007669"/>
    <property type="project" value="UniProtKB-UniRule"/>
</dbReference>
<dbReference type="OrthoDB" id="9805604at2"/>
<evidence type="ECO:0000256" key="5">
    <source>
        <dbReference type="ARBA" id="ARBA00005893"/>
    </source>
</evidence>
<dbReference type="KEGG" id="ege:EM595_0465"/>
<feature type="binding site" evidence="16">
    <location>
        <position position="32"/>
    </location>
    <ligand>
        <name>Mg(2+)</name>
        <dbReference type="ChEBI" id="CHEBI:18420"/>
    </ligand>
</feature>
<dbReference type="NCBIfam" id="NF007019">
    <property type="entry name" value="PRK09484.1"/>
    <property type="match status" value="1"/>
</dbReference>
<evidence type="ECO:0000256" key="15">
    <source>
        <dbReference type="PIRSR" id="PIRSR006118-1"/>
    </source>
</evidence>
<evidence type="ECO:0000256" key="2">
    <source>
        <dbReference type="ARBA" id="ARBA00001946"/>
    </source>
</evidence>
<dbReference type="GO" id="GO:0008781">
    <property type="term" value="F:N-acylneuraminate cytidylyltransferase activity"/>
    <property type="evidence" value="ECO:0007669"/>
    <property type="project" value="TreeGrafter"/>
</dbReference>